<dbReference type="Proteomes" id="UP000594262">
    <property type="component" value="Unplaced"/>
</dbReference>
<keyword evidence="6" id="KW-0637">Prenyltransferase</keyword>
<name>A0A7M5XFR3_9CNID</name>
<evidence type="ECO:0000256" key="9">
    <source>
        <dbReference type="ARBA" id="ARBA00022737"/>
    </source>
</evidence>
<dbReference type="GO" id="GO:0005953">
    <property type="term" value="C:CAAX-protein geranylgeranyltransferase complex"/>
    <property type="evidence" value="ECO:0007669"/>
    <property type="project" value="InterPro"/>
</dbReference>
<dbReference type="EC" id="2.5.1.59" evidence="4"/>
<keyword evidence="8" id="KW-0479">Metal-binding</keyword>
<evidence type="ECO:0000256" key="15">
    <source>
        <dbReference type="ARBA" id="ARBA00078363"/>
    </source>
</evidence>
<comment type="similarity">
    <text evidence="3">Belongs to the protein prenyltransferase subunit beta family.</text>
</comment>
<evidence type="ECO:0000256" key="7">
    <source>
        <dbReference type="ARBA" id="ARBA00022679"/>
    </source>
</evidence>
<dbReference type="Pfam" id="PF00432">
    <property type="entry name" value="Prenyltrans"/>
    <property type="match status" value="1"/>
</dbReference>
<dbReference type="AlphaFoldDB" id="A0A7M5XFR3"/>
<accession>A0A7M5XFR3</accession>
<evidence type="ECO:0000256" key="6">
    <source>
        <dbReference type="ARBA" id="ARBA00022602"/>
    </source>
</evidence>
<reference evidence="17" key="1">
    <citation type="submission" date="2021-01" db="UniProtKB">
        <authorList>
            <consortium name="EnsemblMetazoa"/>
        </authorList>
    </citation>
    <scope>IDENTIFICATION</scope>
</reference>
<evidence type="ECO:0000256" key="8">
    <source>
        <dbReference type="ARBA" id="ARBA00022723"/>
    </source>
</evidence>
<dbReference type="OrthoDB" id="24893at2759"/>
<dbReference type="CDD" id="cd02895">
    <property type="entry name" value="GGTase-I"/>
    <property type="match status" value="1"/>
</dbReference>
<proteinExistence type="inferred from homology"/>
<evidence type="ECO:0000256" key="14">
    <source>
        <dbReference type="ARBA" id="ARBA00065714"/>
    </source>
</evidence>
<evidence type="ECO:0000256" key="10">
    <source>
        <dbReference type="ARBA" id="ARBA00022833"/>
    </source>
</evidence>
<dbReference type="EnsemblMetazoa" id="CLYHEMT022819.1">
    <property type="protein sequence ID" value="CLYHEMP022819.1"/>
    <property type="gene ID" value="CLYHEMG022819"/>
</dbReference>
<evidence type="ECO:0000256" key="5">
    <source>
        <dbReference type="ARBA" id="ARBA00020603"/>
    </source>
</evidence>
<evidence type="ECO:0000256" key="2">
    <source>
        <dbReference type="ARBA" id="ARBA00001947"/>
    </source>
</evidence>
<dbReference type="RefSeq" id="XP_066935859.1">
    <property type="nucleotide sequence ID" value="XM_067079758.1"/>
</dbReference>
<evidence type="ECO:0000256" key="4">
    <source>
        <dbReference type="ARBA" id="ARBA00012700"/>
    </source>
</evidence>
<comment type="cofactor">
    <cofactor evidence="2">
        <name>Zn(2+)</name>
        <dbReference type="ChEBI" id="CHEBI:29105"/>
    </cofactor>
</comment>
<sequence>MKIDKHVKYFIRCLNALPGAYTSIDTSRMTILFFALSGLDLLNALDKIENDKNKIIDWIYSLQILPGENTADKDTKKCGFRGSSFLGGEFNPDGCFTTSEIYEGSHIAMTYTALLSLLILGDDLSRVNKKAITENLKSLQLKNGSFYSTPEGSENDMRFLYCACCISYIIDNWSGVNKKLAVKYVQKSMGYDHGISQGPQLESHGGSTFCAVASLHLMGELENCFDCKKLEKLKRWCLVRQKSGFQGRPNKPVDTCYSFWVGASLKLLDCFQFVDIEKNREFLLTTQHNITGGFSKWPNYHSDALHTYFGICGMSLMNLYNLQPLSPALNISERAHQHLKTLHNTNTMDIS</sequence>
<dbReference type="GO" id="GO:0004662">
    <property type="term" value="F:CAAX-protein geranylgeranyltransferase activity"/>
    <property type="evidence" value="ECO:0007669"/>
    <property type="project" value="UniProtKB-EC"/>
</dbReference>
<dbReference type="GeneID" id="136823577"/>
<comment type="subunit">
    <text evidence="14">Heterodimer of FNTA and PGGT1B. PGGT1B mediates interaction with substrate peptides.</text>
</comment>
<comment type="catalytic activity">
    <reaction evidence="13">
        <text>geranylgeranyl diphosphate + L-cysteinyl-[protein] = S-geranylgeranyl-L-cysteinyl-[protein] + diphosphate</text>
        <dbReference type="Rhea" id="RHEA:21240"/>
        <dbReference type="Rhea" id="RHEA-COMP:10131"/>
        <dbReference type="Rhea" id="RHEA-COMP:11537"/>
        <dbReference type="ChEBI" id="CHEBI:29950"/>
        <dbReference type="ChEBI" id="CHEBI:33019"/>
        <dbReference type="ChEBI" id="CHEBI:57533"/>
        <dbReference type="ChEBI" id="CHEBI:86021"/>
        <dbReference type="EC" id="2.5.1.59"/>
    </reaction>
</comment>
<evidence type="ECO:0000256" key="12">
    <source>
        <dbReference type="ARBA" id="ARBA00031713"/>
    </source>
</evidence>
<dbReference type="GO" id="GO:0046872">
    <property type="term" value="F:metal ion binding"/>
    <property type="evidence" value="ECO:0007669"/>
    <property type="project" value="UniProtKB-KW"/>
</dbReference>
<dbReference type="InterPro" id="IPR041960">
    <property type="entry name" value="GGTase_I_beta"/>
</dbReference>
<dbReference type="SUPFAM" id="SSF48239">
    <property type="entry name" value="Terpenoid cyclases/Protein prenyltransferases"/>
    <property type="match status" value="1"/>
</dbReference>
<comment type="cofactor">
    <cofactor evidence="1">
        <name>Mg(2+)</name>
        <dbReference type="ChEBI" id="CHEBI:18420"/>
    </cofactor>
</comment>
<dbReference type="PANTHER" id="PTHR11774">
    <property type="entry name" value="GERANYLGERANYL TRANSFERASE TYPE BETA SUBUNIT"/>
    <property type="match status" value="1"/>
</dbReference>
<keyword evidence="10" id="KW-0862">Zinc</keyword>
<evidence type="ECO:0000259" key="16">
    <source>
        <dbReference type="Pfam" id="PF00432"/>
    </source>
</evidence>
<evidence type="ECO:0000256" key="3">
    <source>
        <dbReference type="ARBA" id="ARBA00010497"/>
    </source>
</evidence>
<dbReference type="Gene3D" id="1.50.10.20">
    <property type="match status" value="1"/>
</dbReference>
<protein>
    <recommendedName>
        <fullName evidence="5">Geranylgeranyl transferase type-1 subunit beta</fullName>
        <ecNumber evidence="4">2.5.1.59</ecNumber>
    </recommendedName>
    <alternativeName>
        <fullName evidence="12">Geranylgeranyl transferase type I subunit beta</fullName>
    </alternativeName>
    <alternativeName>
        <fullName evidence="15">Type I protein geranyl-geranyltransferase subunit beta</fullName>
    </alternativeName>
</protein>
<evidence type="ECO:0000256" key="13">
    <source>
        <dbReference type="ARBA" id="ARBA00050428"/>
    </source>
</evidence>
<evidence type="ECO:0000256" key="11">
    <source>
        <dbReference type="ARBA" id="ARBA00022842"/>
    </source>
</evidence>
<dbReference type="InterPro" id="IPR045089">
    <property type="entry name" value="PGGT1B-like"/>
</dbReference>
<keyword evidence="7" id="KW-0808">Transferase</keyword>
<dbReference type="PANTHER" id="PTHR11774:SF4">
    <property type="entry name" value="GERANYLGERANYL TRANSFERASE TYPE-1 SUBUNIT BETA"/>
    <property type="match status" value="1"/>
</dbReference>
<evidence type="ECO:0000313" key="17">
    <source>
        <dbReference type="EnsemblMetazoa" id="CLYHEMP022819.1"/>
    </source>
</evidence>
<evidence type="ECO:0000256" key="1">
    <source>
        <dbReference type="ARBA" id="ARBA00001946"/>
    </source>
</evidence>
<dbReference type="InterPro" id="IPR008930">
    <property type="entry name" value="Terpenoid_cyclase/PrenylTrfase"/>
</dbReference>
<feature type="domain" description="Prenyltransferase alpha-alpha toroid" evidence="16">
    <location>
        <begin position="2"/>
        <end position="331"/>
    </location>
</feature>
<evidence type="ECO:0000313" key="18">
    <source>
        <dbReference type="Proteomes" id="UP000594262"/>
    </source>
</evidence>
<organism evidence="17 18">
    <name type="scientific">Clytia hemisphaerica</name>
    <dbReference type="NCBI Taxonomy" id="252671"/>
    <lineage>
        <taxon>Eukaryota</taxon>
        <taxon>Metazoa</taxon>
        <taxon>Cnidaria</taxon>
        <taxon>Hydrozoa</taxon>
        <taxon>Hydroidolina</taxon>
        <taxon>Leptothecata</taxon>
        <taxon>Obeliida</taxon>
        <taxon>Clytiidae</taxon>
        <taxon>Clytia</taxon>
    </lineage>
</organism>
<dbReference type="InterPro" id="IPR001330">
    <property type="entry name" value="Prenyltrans"/>
</dbReference>
<keyword evidence="18" id="KW-1185">Reference proteome</keyword>
<keyword evidence="11" id="KW-0460">Magnesium</keyword>
<dbReference type="FunFam" id="1.50.10.20:FF:000005">
    <property type="entry name" value="Geranylgeranyl transferase type-1 subunit beta"/>
    <property type="match status" value="1"/>
</dbReference>
<keyword evidence="9" id="KW-0677">Repeat</keyword>